<feature type="domain" description="MADS-box" evidence="7">
    <location>
        <begin position="1"/>
        <end position="49"/>
    </location>
</feature>
<reference evidence="8 9" key="1">
    <citation type="submission" date="2024-12" db="EMBL/GenBank/DDBJ databases">
        <title>The unique morphological basis and parallel evolutionary history of personate flowers in Penstemon.</title>
        <authorList>
            <person name="Depatie T.H."/>
            <person name="Wessinger C.A."/>
        </authorList>
    </citation>
    <scope>NUCLEOTIDE SEQUENCE [LARGE SCALE GENOMIC DNA]</scope>
    <source>
        <strain evidence="8">WTNN_2</strain>
        <tissue evidence="8">Leaf</tissue>
    </source>
</reference>
<protein>
    <recommendedName>
        <fullName evidence="7">MADS-box domain-containing protein</fullName>
    </recommendedName>
</protein>
<dbReference type="SMART" id="SM00432">
    <property type="entry name" value="MADS"/>
    <property type="match status" value="1"/>
</dbReference>
<feature type="coiled-coil region" evidence="6">
    <location>
        <begin position="87"/>
        <end position="114"/>
    </location>
</feature>
<dbReference type="InterPro" id="IPR002100">
    <property type="entry name" value="TF_MADSbox"/>
</dbReference>
<dbReference type="PANTHER" id="PTHR11945">
    <property type="entry name" value="MADS BOX PROTEIN"/>
    <property type="match status" value="1"/>
</dbReference>
<evidence type="ECO:0000259" key="7">
    <source>
        <dbReference type="PROSITE" id="PS50066"/>
    </source>
</evidence>
<dbReference type="FunFam" id="3.40.1810.10:FF:000024">
    <property type="entry name" value="Agamous-like MADS-box protein AGL80"/>
    <property type="match status" value="1"/>
</dbReference>
<evidence type="ECO:0000256" key="3">
    <source>
        <dbReference type="ARBA" id="ARBA00023125"/>
    </source>
</evidence>
<keyword evidence="6" id="KW-0175">Coiled coil</keyword>
<keyword evidence="4" id="KW-0804">Transcription</keyword>
<accession>A0ABD3TB29</accession>
<dbReference type="Gene3D" id="3.40.1810.10">
    <property type="entry name" value="Transcription factor, MADS-box"/>
    <property type="match status" value="1"/>
</dbReference>
<dbReference type="PROSITE" id="PS50066">
    <property type="entry name" value="MADS_BOX_2"/>
    <property type="match status" value="1"/>
</dbReference>
<dbReference type="EMBL" id="JBJXBP010000004">
    <property type="protein sequence ID" value="KAL3834171.1"/>
    <property type="molecule type" value="Genomic_DNA"/>
</dbReference>
<gene>
    <name evidence="8" type="ORF">ACJIZ3_008907</name>
</gene>
<keyword evidence="9" id="KW-1185">Reference proteome</keyword>
<evidence type="ECO:0000256" key="6">
    <source>
        <dbReference type="SAM" id="Coils"/>
    </source>
</evidence>
<keyword evidence="5" id="KW-0539">Nucleus</keyword>
<dbReference type="InterPro" id="IPR036879">
    <property type="entry name" value="TF_MADSbox_sf"/>
</dbReference>
<evidence type="ECO:0000256" key="4">
    <source>
        <dbReference type="ARBA" id="ARBA00023163"/>
    </source>
</evidence>
<proteinExistence type="predicted"/>
<dbReference type="GO" id="GO:0003677">
    <property type="term" value="F:DNA binding"/>
    <property type="evidence" value="ECO:0007669"/>
    <property type="project" value="UniProtKB-KW"/>
</dbReference>
<dbReference type="PRINTS" id="PR00404">
    <property type="entry name" value="MADSDOMAIN"/>
</dbReference>
<evidence type="ECO:0000256" key="1">
    <source>
        <dbReference type="ARBA" id="ARBA00004123"/>
    </source>
</evidence>
<dbReference type="Pfam" id="PF00319">
    <property type="entry name" value="SRF-TF"/>
    <property type="match status" value="1"/>
</dbReference>
<comment type="caution">
    <text evidence="8">The sequence shown here is derived from an EMBL/GenBank/DDBJ whole genome shotgun (WGS) entry which is preliminary data.</text>
</comment>
<dbReference type="AlphaFoldDB" id="A0ABD3TB29"/>
<keyword evidence="3" id="KW-0238">DNA-binding</keyword>
<evidence type="ECO:0000256" key="5">
    <source>
        <dbReference type="ARBA" id="ARBA00023242"/>
    </source>
</evidence>
<dbReference type="InterPro" id="IPR033897">
    <property type="entry name" value="SRF-like_MADS-box"/>
</dbReference>
<dbReference type="CDD" id="cd00266">
    <property type="entry name" value="MADS_SRF_like"/>
    <property type="match status" value="1"/>
</dbReference>
<evidence type="ECO:0000313" key="9">
    <source>
        <dbReference type="Proteomes" id="UP001634393"/>
    </source>
</evidence>
<dbReference type="Proteomes" id="UP001634393">
    <property type="component" value="Unassembled WGS sequence"/>
</dbReference>
<dbReference type="SUPFAM" id="SSF55455">
    <property type="entry name" value="SRF-like"/>
    <property type="match status" value="1"/>
</dbReference>
<dbReference type="GO" id="GO:0005634">
    <property type="term" value="C:nucleus"/>
    <property type="evidence" value="ECO:0007669"/>
    <property type="project" value="UniProtKB-SubCell"/>
</dbReference>
<evidence type="ECO:0000256" key="2">
    <source>
        <dbReference type="ARBA" id="ARBA00023015"/>
    </source>
</evidence>
<comment type="subcellular location">
    <subcellularLocation>
        <location evidence="1">Nucleus</location>
    </subcellularLocation>
</comment>
<keyword evidence="2" id="KW-0805">Transcription regulation</keyword>
<name>A0ABD3TB29_9LAMI</name>
<dbReference type="PANTHER" id="PTHR11945:SF387">
    <property type="entry name" value="AGAMOUS-LIKE MADS-BOX PROTEIN AGL80"/>
    <property type="match status" value="1"/>
</dbReference>
<organism evidence="8 9">
    <name type="scientific">Penstemon smallii</name>
    <dbReference type="NCBI Taxonomy" id="265156"/>
    <lineage>
        <taxon>Eukaryota</taxon>
        <taxon>Viridiplantae</taxon>
        <taxon>Streptophyta</taxon>
        <taxon>Embryophyta</taxon>
        <taxon>Tracheophyta</taxon>
        <taxon>Spermatophyta</taxon>
        <taxon>Magnoliopsida</taxon>
        <taxon>eudicotyledons</taxon>
        <taxon>Gunneridae</taxon>
        <taxon>Pentapetalae</taxon>
        <taxon>asterids</taxon>
        <taxon>lamiids</taxon>
        <taxon>Lamiales</taxon>
        <taxon>Plantaginaceae</taxon>
        <taxon>Cheloneae</taxon>
        <taxon>Penstemon</taxon>
    </lineage>
</organism>
<evidence type="ECO:0000313" key="8">
    <source>
        <dbReference type="EMBL" id="KAL3834171.1"/>
    </source>
</evidence>
<sequence length="165" mass="18946">MPRRKVTLAYMPNESERKASFNKRKKGLIKKASELCTLCAVDGCAIIYSPYESQPVVWPSPEETTDVLSRYNGLPDTAQTRKVTNQESLTQQRLKKVKKELNRLQIENKRKEVESFMYKCMAGIKKPEEFDMANADVMKSVVEQTARDLSLRMGELNIVDPNRNN</sequence>